<comment type="caution">
    <text evidence="2">The sequence shown here is derived from an EMBL/GenBank/DDBJ whole genome shotgun (WGS) entry which is preliminary data.</text>
</comment>
<feature type="compositionally biased region" description="Low complexity" evidence="1">
    <location>
        <begin position="16"/>
        <end position="26"/>
    </location>
</feature>
<evidence type="ECO:0000313" key="2">
    <source>
        <dbReference type="EMBL" id="KAJ8428340.1"/>
    </source>
</evidence>
<feature type="compositionally biased region" description="Basic residues" evidence="1">
    <location>
        <begin position="27"/>
        <end position="38"/>
    </location>
</feature>
<evidence type="ECO:0000256" key="1">
    <source>
        <dbReference type="SAM" id="MobiDB-lite"/>
    </source>
</evidence>
<keyword evidence="3" id="KW-1185">Reference proteome</keyword>
<feature type="region of interest" description="Disordered" evidence="1">
    <location>
        <begin position="1"/>
        <end position="38"/>
    </location>
</feature>
<name>A0A9Q1H092_9CARY</name>
<accession>A0A9Q1H092</accession>
<proteinExistence type="predicted"/>
<evidence type="ECO:0000313" key="3">
    <source>
        <dbReference type="Proteomes" id="UP001153076"/>
    </source>
</evidence>
<organism evidence="2 3">
    <name type="scientific">Carnegiea gigantea</name>
    <dbReference type="NCBI Taxonomy" id="171969"/>
    <lineage>
        <taxon>Eukaryota</taxon>
        <taxon>Viridiplantae</taxon>
        <taxon>Streptophyta</taxon>
        <taxon>Embryophyta</taxon>
        <taxon>Tracheophyta</taxon>
        <taxon>Spermatophyta</taxon>
        <taxon>Magnoliopsida</taxon>
        <taxon>eudicotyledons</taxon>
        <taxon>Gunneridae</taxon>
        <taxon>Pentapetalae</taxon>
        <taxon>Caryophyllales</taxon>
        <taxon>Cactineae</taxon>
        <taxon>Cactaceae</taxon>
        <taxon>Cactoideae</taxon>
        <taxon>Echinocereeae</taxon>
        <taxon>Carnegiea</taxon>
    </lineage>
</organism>
<reference evidence="2" key="1">
    <citation type="submission" date="2022-04" db="EMBL/GenBank/DDBJ databases">
        <title>Carnegiea gigantea Genome sequencing and assembly v2.</title>
        <authorList>
            <person name="Copetti D."/>
            <person name="Sanderson M.J."/>
            <person name="Burquez A."/>
            <person name="Wojciechowski M.F."/>
        </authorList>
    </citation>
    <scope>NUCLEOTIDE SEQUENCE</scope>
    <source>
        <strain evidence="2">SGP5-SGP5p</strain>
        <tissue evidence="2">Aerial part</tissue>
    </source>
</reference>
<dbReference type="AlphaFoldDB" id="A0A9Q1H092"/>
<dbReference type="EMBL" id="JAKOGI010001019">
    <property type="protein sequence ID" value="KAJ8428340.1"/>
    <property type="molecule type" value="Genomic_DNA"/>
</dbReference>
<gene>
    <name evidence="2" type="ORF">Cgig2_002753</name>
</gene>
<dbReference type="Proteomes" id="UP001153076">
    <property type="component" value="Unassembled WGS sequence"/>
</dbReference>
<sequence>MPPSNKGFTLNHDDSVPSMGSSSGTSHRQRDKAHNRGWHLGRKCYQRRTIGMFTNSTLSRVISSFIKGCKHFGSSYGAAATLVRTFEGQYTWPQSLVKKFIKDVGKNLRNLANKASKIPDDKDIACLYDNGQASLKARRSTPEIQKKSVQCLKTRTEGPKIKEEKTPTPCALKNIRPLELSESKKYTIYGLRKAAAMFYEKPTASTISTGSMYTPSDYSKLQYKLKSTQ</sequence>
<protein>
    <submittedName>
        <fullName evidence="2">Uncharacterized protein</fullName>
    </submittedName>
</protein>